<protein>
    <recommendedName>
        <fullName evidence="5">Carbohydrate kinase FGGY C-terminal domain-containing protein</fullName>
    </recommendedName>
</protein>
<feature type="domain" description="Carbohydrate kinase FGGY C-terminal" evidence="2">
    <location>
        <begin position="307"/>
        <end position="516"/>
    </location>
</feature>
<reference evidence="3" key="1">
    <citation type="submission" date="2013-12" db="EMBL/GenBank/DDBJ databases">
        <authorList>
            <person name="Genoscope - CEA"/>
        </authorList>
    </citation>
    <scope>NUCLEOTIDE SEQUENCE</scope>
    <source>
        <strain evidence="3">CBS 1993</strain>
    </source>
</reference>
<reference evidence="3" key="2">
    <citation type="submission" date="2014-02" db="EMBL/GenBank/DDBJ databases">
        <title>Complete DNA sequence of /Kuraishia capsulata/ illustrates novel genomic features among budding yeasts (/Saccharomycotina/).</title>
        <authorList>
            <person name="Morales L."/>
            <person name="Noel B."/>
            <person name="Porcel B."/>
            <person name="Marcet-Houben M."/>
            <person name="Hullo M-F."/>
            <person name="Sacerdot C."/>
            <person name="Tekaia F."/>
            <person name="Leh-Louis V."/>
            <person name="Despons L."/>
            <person name="Khanna V."/>
            <person name="Aury J-M."/>
            <person name="Barbe V."/>
            <person name="Couloux A."/>
            <person name="Labadie K."/>
            <person name="Pelletier E."/>
            <person name="Souciet J-L."/>
            <person name="Boekhout T."/>
            <person name="Gabaldon T."/>
            <person name="Wincker P."/>
            <person name="Dujon B."/>
        </authorList>
    </citation>
    <scope>NUCLEOTIDE SEQUENCE</scope>
    <source>
        <strain evidence="3">CBS 1993</strain>
    </source>
</reference>
<dbReference type="GO" id="GO:0019321">
    <property type="term" value="P:pentose metabolic process"/>
    <property type="evidence" value="ECO:0007669"/>
    <property type="project" value="TreeGrafter"/>
</dbReference>
<dbReference type="EMBL" id="HG793129">
    <property type="protein sequence ID" value="CDK28063.1"/>
    <property type="molecule type" value="Genomic_DNA"/>
</dbReference>
<dbReference type="Pfam" id="PF00370">
    <property type="entry name" value="FGGY_N"/>
    <property type="match status" value="1"/>
</dbReference>
<dbReference type="AlphaFoldDB" id="W6MP72"/>
<dbReference type="SUPFAM" id="SSF53067">
    <property type="entry name" value="Actin-like ATPase domain"/>
    <property type="match status" value="2"/>
</dbReference>
<dbReference type="InterPro" id="IPR018484">
    <property type="entry name" value="FGGY_N"/>
</dbReference>
<dbReference type="OrthoDB" id="203824at2759"/>
<dbReference type="CDD" id="cd07778">
    <property type="entry name" value="ASKHA_NBD_FGGY_MPA43-like"/>
    <property type="match status" value="1"/>
</dbReference>
<dbReference type="PANTHER" id="PTHR43435:SF1">
    <property type="entry name" value="PROTEIN MPA43"/>
    <property type="match status" value="1"/>
</dbReference>
<organism evidence="3 4">
    <name type="scientific">Kuraishia capsulata CBS 1993</name>
    <dbReference type="NCBI Taxonomy" id="1382522"/>
    <lineage>
        <taxon>Eukaryota</taxon>
        <taxon>Fungi</taxon>
        <taxon>Dikarya</taxon>
        <taxon>Ascomycota</taxon>
        <taxon>Saccharomycotina</taxon>
        <taxon>Pichiomycetes</taxon>
        <taxon>Pichiales</taxon>
        <taxon>Pichiaceae</taxon>
        <taxon>Kuraishia</taxon>
    </lineage>
</organism>
<name>W6MP72_9ASCO</name>
<dbReference type="Gene3D" id="1.20.58.2240">
    <property type="match status" value="1"/>
</dbReference>
<evidence type="ECO:0000259" key="1">
    <source>
        <dbReference type="Pfam" id="PF00370"/>
    </source>
</evidence>
<evidence type="ECO:0000259" key="2">
    <source>
        <dbReference type="Pfam" id="PF02782"/>
    </source>
</evidence>
<dbReference type="Proteomes" id="UP000019384">
    <property type="component" value="Unassembled WGS sequence"/>
</dbReference>
<evidence type="ECO:0000313" key="3">
    <source>
        <dbReference type="EMBL" id="CDK28063.1"/>
    </source>
</evidence>
<dbReference type="InterPro" id="IPR043129">
    <property type="entry name" value="ATPase_NBD"/>
</dbReference>
<dbReference type="InterPro" id="IPR018485">
    <property type="entry name" value="FGGY_C"/>
</dbReference>
<dbReference type="HOGENOM" id="CLU_009281_10_3_1"/>
<keyword evidence="4" id="KW-1185">Reference proteome</keyword>
<dbReference type="PANTHER" id="PTHR43435">
    <property type="entry name" value="RIBULOKINASE"/>
    <property type="match status" value="1"/>
</dbReference>
<evidence type="ECO:0000313" key="4">
    <source>
        <dbReference type="Proteomes" id="UP000019384"/>
    </source>
</evidence>
<gene>
    <name evidence="3" type="ORF">KUCA_T00004044001</name>
</gene>
<dbReference type="RefSeq" id="XP_022460055.1">
    <property type="nucleotide sequence ID" value="XM_022600739.1"/>
</dbReference>
<evidence type="ECO:0008006" key="5">
    <source>
        <dbReference type="Google" id="ProtNLM"/>
    </source>
</evidence>
<dbReference type="Gene3D" id="3.30.420.40">
    <property type="match status" value="1"/>
</dbReference>
<proteinExistence type="predicted"/>
<dbReference type="GO" id="GO:0005737">
    <property type="term" value="C:cytoplasm"/>
    <property type="evidence" value="ECO:0007669"/>
    <property type="project" value="TreeGrafter"/>
</dbReference>
<dbReference type="Pfam" id="PF02782">
    <property type="entry name" value="FGGY_C"/>
    <property type="match status" value="1"/>
</dbReference>
<sequence>MTTNVYAGIDIGSASVRAATLDEHGTLLTVAEHGINKVEYANAPGFVTQDAFEIWKAVKFCLKSAVEELKAQIPDFQVDGISCAATCSLVVMKLSSSGTDLLEPYSVAPDKSNPSSNVVMWMDKRGNYSETLGFSHPRLGGAFNPEMAIPKICSIIESAGDIQVSKLRFFDLHDFISFMLCTNNRIETEGFSFDYHHLDDNEIGMGIDGSLKGFSKELLASFGLKCIAANDFQMVGRVEKRLKHKEHLPIPYAGCRIGKVNPDLAQEIGIRSTEKSHETYVGHGVIDSYGGWLSTSAAFPVQDGLASVVAGTSTCVIMTRSDSKSIEVGPKDGLWGPFLELDKGLGVYEGGQAAAGLLIDQIIKCHPAYPELQSIMASHNTNAFQALEYVIEHYSTLHKNNFHYLTRNMFLYGDVAGNRTPLNDPQMTGSFIGMGTDNTLFDLASRYITGLEFLALQLWDIMRNFEVEKVVVSGSFAKNRRYLGLLAIIGKSIGHFSVFESHHSKHEVARGAALLGRCASLSCNSIGESLISLMKADKTIAFPVEEVESWEQTARILRAKYEIMLNMMESQRTYRHMIASSLENPF</sequence>
<dbReference type="GeneID" id="34521443"/>
<dbReference type="STRING" id="1382522.W6MP72"/>
<dbReference type="GO" id="GO:0019150">
    <property type="term" value="F:D-ribulokinase activity"/>
    <property type="evidence" value="ECO:0007669"/>
    <property type="project" value="TreeGrafter"/>
</dbReference>
<feature type="domain" description="Carbohydrate kinase FGGY N-terminal" evidence="1">
    <location>
        <begin position="6"/>
        <end position="86"/>
    </location>
</feature>
<accession>W6MP72</accession>